<comment type="function">
    <text evidence="1 12">Catalyzes the condensation of (S)-aspartate-beta-semialdehyde [(S)-ASA] and pyruvate to 4-hydroxy-tetrahydrodipicolinate (HTPA).</text>
</comment>
<feature type="site" description="Part of a proton relay during catalysis" evidence="12">
    <location>
        <position position="131"/>
    </location>
</feature>
<keyword evidence="8 12" id="KW-0457">Lysine biosynthesis</keyword>
<dbReference type="GO" id="GO:0019877">
    <property type="term" value="P:diaminopimelate biosynthetic process"/>
    <property type="evidence" value="ECO:0007669"/>
    <property type="project" value="UniProtKB-UniRule"/>
</dbReference>
<comment type="subcellular location">
    <subcellularLocation>
        <location evidence="12">Cytoplasm</location>
    </subcellularLocation>
</comment>
<evidence type="ECO:0000256" key="15">
    <source>
        <dbReference type="PIRSR" id="PIRSR001365-2"/>
    </source>
</evidence>
<dbReference type="PROSITE" id="PS00665">
    <property type="entry name" value="DHDPS_1"/>
    <property type="match status" value="1"/>
</dbReference>
<evidence type="ECO:0000256" key="4">
    <source>
        <dbReference type="ARBA" id="ARBA00012086"/>
    </source>
</evidence>
<comment type="caution">
    <text evidence="12">Was originally thought to be a dihydrodipicolinate synthase (DHDPS), catalyzing the condensation of (S)-aspartate-beta-semialdehyde [(S)-ASA] and pyruvate to dihydrodipicolinate (DHDP). However, it was shown in E.coli that the product of the enzymatic reaction is not dihydrodipicolinate but in fact (4S)-4-hydroxy-2,3,4,5-tetrahydro-(2S)-dipicolinic acid (HTPA), and that the consecutive dehydration reaction leading to DHDP is not spontaneous but catalyzed by DapB.</text>
</comment>
<dbReference type="InterPro" id="IPR013785">
    <property type="entry name" value="Aldolase_TIM"/>
</dbReference>
<dbReference type="Pfam" id="PF00701">
    <property type="entry name" value="DHDPS"/>
    <property type="match status" value="1"/>
</dbReference>
<dbReference type="InterPro" id="IPR020624">
    <property type="entry name" value="Schiff_base-form_aldolases_CS"/>
</dbReference>
<dbReference type="Proteomes" id="UP000661006">
    <property type="component" value="Unassembled WGS sequence"/>
</dbReference>
<dbReference type="PIRSF" id="PIRSF001365">
    <property type="entry name" value="DHDPS"/>
    <property type="match status" value="1"/>
</dbReference>
<reference evidence="16" key="2">
    <citation type="submission" date="2020-11" db="EMBL/GenBank/DDBJ databases">
        <title>Description of novel Gluconobacter species.</title>
        <authorList>
            <person name="Cleenwerck I."/>
            <person name="Cnockaert M."/>
            <person name="Borremans W."/>
            <person name="Wieme A.D."/>
            <person name="De Vuyst L."/>
            <person name="Vandamme P."/>
        </authorList>
    </citation>
    <scope>NUCLEOTIDE SEQUENCE</scope>
    <source>
        <strain evidence="16">R71697</strain>
    </source>
</reference>
<comment type="caution">
    <text evidence="16">The sequence shown here is derived from an EMBL/GenBank/DDBJ whole genome shotgun (WGS) entry which is preliminary data.</text>
</comment>
<keyword evidence="5 12" id="KW-0963">Cytoplasm</keyword>
<keyword evidence="9 12" id="KW-0456">Lyase</keyword>
<dbReference type="CDD" id="cd00950">
    <property type="entry name" value="DHDPS"/>
    <property type="match status" value="1"/>
</dbReference>
<dbReference type="GO" id="GO:0009089">
    <property type="term" value="P:lysine biosynthetic process via diaminopimelate"/>
    <property type="evidence" value="ECO:0007669"/>
    <property type="project" value="UniProtKB-UniRule"/>
</dbReference>
<protein>
    <recommendedName>
        <fullName evidence="4 12">4-hydroxy-tetrahydrodipicolinate synthase</fullName>
        <shortName evidence="12">HTPA synthase</shortName>
        <ecNumber evidence="4 12">4.3.3.7</ecNumber>
    </recommendedName>
</protein>
<sequence>MTLTDRKSRMERMMSRGETMVETGMYKGSLTALVTPMDTDGRIDFGVATKLIERQIKAGTSGLVPAGTTGESPTLSHEEHGQIIAHCVETSNGRVPVMAGAGSNSTSEAVQMAKHAHSVGANSLLVVVPYYNKPTQEGLYRHFMTIADATPLPMYLYCIPGRSVVDLTPETLGRLGEHQNIVGVKDATANMARPIAVRRNVKKPLNQLSGDDNTVVSFLAAGGDGCIGVTSNVVPDLCAQMHAAWNEGRVQDAIALQDRLSPLHDAMFMESNPGPVKYAMSRLGLCTATLRLPLVEPQDATRKAIDAALRSLDLLD</sequence>
<keyword evidence="7 12" id="KW-0220">Diaminopimelate biosynthesis</keyword>
<name>A0A149S0E6_GLUJA</name>
<evidence type="ECO:0000256" key="2">
    <source>
        <dbReference type="ARBA" id="ARBA00005120"/>
    </source>
</evidence>
<dbReference type="NCBIfam" id="TIGR00674">
    <property type="entry name" value="dapA"/>
    <property type="match status" value="1"/>
</dbReference>
<gene>
    <name evidence="12" type="primary">dapA</name>
    <name evidence="16" type="ORF">HKD32_07215</name>
</gene>
<evidence type="ECO:0000256" key="11">
    <source>
        <dbReference type="ARBA" id="ARBA00047836"/>
    </source>
</evidence>
<comment type="subunit">
    <text evidence="12">Homotetramer; dimer of dimers.</text>
</comment>
<dbReference type="InterPro" id="IPR005263">
    <property type="entry name" value="DapA"/>
</dbReference>
<proteinExistence type="inferred from homology"/>
<reference evidence="16" key="1">
    <citation type="submission" date="2020-04" db="EMBL/GenBank/DDBJ databases">
        <authorList>
            <person name="Sombolestani A."/>
        </authorList>
    </citation>
    <scope>NUCLEOTIDE SEQUENCE</scope>
    <source>
        <strain evidence="16">R71697</strain>
    </source>
</reference>
<evidence type="ECO:0000256" key="9">
    <source>
        <dbReference type="ARBA" id="ARBA00023239"/>
    </source>
</evidence>
<feature type="site" description="Part of a proton relay during catalysis" evidence="12">
    <location>
        <position position="68"/>
    </location>
</feature>
<dbReference type="Gene3D" id="3.20.20.70">
    <property type="entry name" value="Aldolase class I"/>
    <property type="match status" value="1"/>
</dbReference>
<keyword evidence="10 12" id="KW-0704">Schiff base</keyword>
<dbReference type="STRING" id="376620.A0J51_02164"/>
<dbReference type="PRINTS" id="PR00146">
    <property type="entry name" value="DHPICSNTHASE"/>
</dbReference>
<dbReference type="HAMAP" id="MF_00418">
    <property type="entry name" value="DapA"/>
    <property type="match status" value="1"/>
</dbReference>
<organism evidence="16 17">
    <name type="scientific">Gluconobacter japonicus</name>
    <dbReference type="NCBI Taxonomy" id="376620"/>
    <lineage>
        <taxon>Bacteria</taxon>
        <taxon>Pseudomonadati</taxon>
        <taxon>Pseudomonadota</taxon>
        <taxon>Alphaproteobacteria</taxon>
        <taxon>Acetobacterales</taxon>
        <taxon>Acetobacteraceae</taxon>
        <taxon>Gluconobacter</taxon>
    </lineage>
</organism>
<comment type="catalytic activity">
    <reaction evidence="11 12">
        <text>L-aspartate 4-semialdehyde + pyruvate = (2S,4S)-4-hydroxy-2,3,4,5-tetrahydrodipicolinate + H2O + H(+)</text>
        <dbReference type="Rhea" id="RHEA:34171"/>
        <dbReference type="ChEBI" id="CHEBI:15361"/>
        <dbReference type="ChEBI" id="CHEBI:15377"/>
        <dbReference type="ChEBI" id="CHEBI:15378"/>
        <dbReference type="ChEBI" id="CHEBI:67139"/>
        <dbReference type="ChEBI" id="CHEBI:537519"/>
        <dbReference type="EC" id="4.3.3.7"/>
    </reaction>
</comment>
<feature type="binding site" evidence="12 15">
    <location>
        <position position="69"/>
    </location>
    <ligand>
        <name>pyruvate</name>
        <dbReference type="ChEBI" id="CHEBI:15361"/>
    </ligand>
</feature>
<feature type="binding site" evidence="12 15">
    <location>
        <position position="227"/>
    </location>
    <ligand>
        <name>pyruvate</name>
        <dbReference type="ChEBI" id="CHEBI:15361"/>
    </ligand>
</feature>
<evidence type="ECO:0000256" key="6">
    <source>
        <dbReference type="ARBA" id="ARBA00022605"/>
    </source>
</evidence>
<dbReference type="PANTHER" id="PTHR12128:SF66">
    <property type="entry name" value="4-HYDROXY-2-OXOGLUTARATE ALDOLASE, MITOCHONDRIAL"/>
    <property type="match status" value="1"/>
</dbReference>
<dbReference type="GO" id="GO:0008840">
    <property type="term" value="F:4-hydroxy-tetrahydrodipicolinate synthase activity"/>
    <property type="evidence" value="ECO:0007669"/>
    <property type="project" value="UniProtKB-UniRule"/>
</dbReference>
<accession>A0A149S0E6</accession>
<comment type="pathway">
    <text evidence="2 12">Amino-acid biosynthesis; L-lysine biosynthesis via DAP pathway; (S)-tetrahydrodipicolinate from L-aspartate: step 3/4.</text>
</comment>
<evidence type="ECO:0000256" key="8">
    <source>
        <dbReference type="ARBA" id="ARBA00023154"/>
    </source>
</evidence>
<evidence type="ECO:0000313" key="17">
    <source>
        <dbReference type="Proteomes" id="UP000661006"/>
    </source>
</evidence>
<dbReference type="EMBL" id="JABCQN010000003">
    <property type="protein sequence ID" value="MBF0870639.1"/>
    <property type="molecule type" value="Genomic_DNA"/>
</dbReference>
<feature type="active site" description="Schiff-base intermediate with substrate" evidence="12 14">
    <location>
        <position position="185"/>
    </location>
</feature>
<dbReference type="OrthoDB" id="9782828at2"/>
<evidence type="ECO:0000313" key="16">
    <source>
        <dbReference type="EMBL" id="MBF0870639.1"/>
    </source>
</evidence>
<keyword evidence="6 12" id="KW-0028">Amino-acid biosynthesis</keyword>
<evidence type="ECO:0000256" key="12">
    <source>
        <dbReference type="HAMAP-Rule" id="MF_00418"/>
    </source>
</evidence>
<evidence type="ECO:0000256" key="1">
    <source>
        <dbReference type="ARBA" id="ARBA00003294"/>
    </source>
</evidence>
<evidence type="ECO:0000256" key="7">
    <source>
        <dbReference type="ARBA" id="ARBA00022915"/>
    </source>
</evidence>
<dbReference type="SMART" id="SM01130">
    <property type="entry name" value="DHDPS"/>
    <property type="match status" value="1"/>
</dbReference>
<evidence type="ECO:0000256" key="10">
    <source>
        <dbReference type="ARBA" id="ARBA00023270"/>
    </source>
</evidence>
<feature type="active site" description="Proton donor/acceptor" evidence="12 14">
    <location>
        <position position="157"/>
    </location>
</feature>
<dbReference type="InterPro" id="IPR002220">
    <property type="entry name" value="DapA-like"/>
</dbReference>
<evidence type="ECO:0000256" key="14">
    <source>
        <dbReference type="PIRSR" id="PIRSR001365-1"/>
    </source>
</evidence>
<dbReference type="PANTHER" id="PTHR12128">
    <property type="entry name" value="DIHYDRODIPICOLINATE SYNTHASE"/>
    <property type="match status" value="1"/>
</dbReference>
<evidence type="ECO:0000256" key="13">
    <source>
        <dbReference type="PIRNR" id="PIRNR001365"/>
    </source>
</evidence>
<evidence type="ECO:0000256" key="5">
    <source>
        <dbReference type="ARBA" id="ARBA00022490"/>
    </source>
</evidence>
<dbReference type="SUPFAM" id="SSF51569">
    <property type="entry name" value="Aldolase"/>
    <property type="match status" value="1"/>
</dbReference>
<dbReference type="GO" id="GO:0005829">
    <property type="term" value="C:cytosol"/>
    <property type="evidence" value="ECO:0007669"/>
    <property type="project" value="TreeGrafter"/>
</dbReference>
<dbReference type="AlphaFoldDB" id="A0A149S0E6"/>
<dbReference type="EC" id="4.3.3.7" evidence="4 12"/>
<comment type="similarity">
    <text evidence="3 12 13">Belongs to the DapA family.</text>
</comment>
<evidence type="ECO:0000256" key="3">
    <source>
        <dbReference type="ARBA" id="ARBA00007592"/>
    </source>
</evidence>